<gene>
    <name evidence="1" type="ORF">EVAR_83069_1</name>
</gene>
<keyword evidence="2" id="KW-1185">Reference proteome</keyword>
<name>A0A4C1VNF0_EUMVA</name>
<reference evidence="1 2" key="1">
    <citation type="journal article" date="2019" name="Commun. Biol.">
        <title>The bagworm genome reveals a unique fibroin gene that provides high tensile strength.</title>
        <authorList>
            <person name="Kono N."/>
            <person name="Nakamura H."/>
            <person name="Ohtoshi R."/>
            <person name="Tomita M."/>
            <person name="Numata K."/>
            <person name="Arakawa K."/>
        </authorList>
    </citation>
    <scope>NUCLEOTIDE SEQUENCE [LARGE SCALE GENOMIC DNA]</scope>
</reference>
<organism evidence="1 2">
    <name type="scientific">Eumeta variegata</name>
    <name type="common">Bagworm moth</name>
    <name type="synonym">Eumeta japonica</name>
    <dbReference type="NCBI Taxonomy" id="151549"/>
    <lineage>
        <taxon>Eukaryota</taxon>
        <taxon>Metazoa</taxon>
        <taxon>Ecdysozoa</taxon>
        <taxon>Arthropoda</taxon>
        <taxon>Hexapoda</taxon>
        <taxon>Insecta</taxon>
        <taxon>Pterygota</taxon>
        <taxon>Neoptera</taxon>
        <taxon>Endopterygota</taxon>
        <taxon>Lepidoptera</taxon>
        <taxon>Glossata</taxon>
        <taxon>Ditrysia</taxon>
        <taxon>Tineoidea</taxon>
        <taxon>Psychidae</taxon>
        <taxon>Oiketicinae</taxon>
        <taxon>Eumeta</taxon>
    </lineage>
</organism>
<evidence type="ECO:0000313" key="1">
    <source>
        <dbReference type="EMBL" id="GBP39932.1"/>
    </source>
</evidence>
<evidence type="ECO:0000313" key="2">
    <source>
        <dbReference type="Proteomes" id="UP000299102"/>
    </source>
</evidence>
<proteinExistence type="predicted"/>
<protein>
    <submittedName>
        <fullName evidence="1">Uncharacterized protein</fullName>
    </submittedName>
</protein>
<dbReference type="EMBL" id="BGZK01000373">
    <property type="protein sequence ID" value="GBP39932.1"/>
    <property type="molecule type" value="Genomic_DNA"/>
</dbReference>
<sequence length="72" mass="8131">MRVRILARSWAARDVREACIGEFAGSIETVHLTTLNFVSDFSSHPNGRKSSDPIAFISALQKSEQKQWTYSM</sequence>
<dbReference type="AlphaFoldDB" id="A0A4C1VNF0"/>
<comment type="caution">
    <text evidence="1">The sequence shown here is derived from an EMBL/GenBank/DDBJ whole genome shotgun (WGS) entry which is preliminary data.</text>
</comment>
<accession>A0A4C1VNF0</accession>
<dbReference type="Proteomes" id="UP000299102">
    <property type="component" value="Unassembled WGS sequence"/>
</dbReference>